<dbReference type="PANTHER" id="PTHR46512">
    <property type="entry name" value="PEPTIDYLPROLYL ISOMERASE"/>
    <property type="match status" value="1"/>
</dbReference>
<dbReference type="InterPro" id="IPR019734">
    <property type="entry name" value="TPR_rpt"/>
</dbReference>
<evidence type="ECO:0000313" key="12">
    <source>
        <dbReference type="Proteomes" id="UP001152797"/>
    </source>
</evidence>
<evidence type="ECO:0000313" key="10">
    <source>
        <dbReference type="EMBL" id="CAI4000385.1"/>
    </source>
</evidence>
<dbReference type="InterPro" id="IPR046357">
    <property type="entry name" value="PPIase_dom_sf"/>
</dbReference>
<feature type="domain" description="PPIase FKBP-type" evidence="9">
    <location>
        <begin position="148"/>
        <end position="240"/>
    </location>
</feature>
<keyword evidence="12" id="KW-1185">Reference proteome</keyword>
<evidence type="ECO:0000313" key="11">
    <source>
        <dbReference type="EMBL" id="CAL1153760.1"/>
    </source>
</evidence>
<name>A0A9P1G7A4_9DINO</name>
<dbReference type="EMBL" id="CAMXCT010002779">
    <property type="protein sequence ID" value="CAI4000385.1"/>
    <property type="molecule type" value="Genomic_DNA"/>
</dbReference>
<dbReference type="PANTHER" id="PTHR46512:SF9">
    <property type="entry name" value="PEPTIDYLPROLYL ISOMERASE"/>
    <property type="match status" value="1"/>
</dbReference>
<evidence type="ECO:0000256" key="1">
    <source>
        <dbReference type="ARBA" id="ARBA00000971"/>
    </source>
</evidence>
<dbReference type="AlphaFoldDB" id="A0A9P1G7A4"/>
<reference evidence="10" key="1">
    <citation type="submission" date="2022-10" db="EMBL/GenBank/DDBJ databases">
        <authorList>
            <person name="Chen Y."/>
            <person name="Dougan E. K."/>
            <person name="Chan C."/>
            <person name="Rhodes N."/>
            <person name="Thang M."/>
        </authorList>
    </citation>
    <scope>NUCLEOTIDE SEQUENCE</scope>
</reference>
<keyword evidence="5 7" id="KW-0697">Rotamase</keyword>
<proteinExistence type="predicted"/>
<evidence type="ECO:0000256" key="2">
    <source>
        <dbReference type="ARBA" id="ARBA00013194"/>
    </source>
</evidence>
<keyword evidence="3" id="KW-0677">Repeat</keyword>
<reference evidence="11" key="2">
    <citation type="submission" date="2024-04" db="EMBL/GenBank/DDBJ databases">
        <authorList>
            <person name="Chen Y."/>
            <person name="Shah S."/>
            <person name="Dougan E. K."/>
            <person name="Thang M."/>
            <person name="Chan C."/>
        </authorList>
    </citation>
    <scope>NUCLEOTIDE SEQUENCE [LARGE SCALE GENOMIC DNA]</scope>
</reference>
<feature type="repeat" description="TPR" evidence="8">
    <location>
        <begin position="471"/>
        <end position="504"/>
    </location>
</feature>
<feature type="domain" description="PPIase FKBP-type" evidence="9">
    <location>
        <begin position="31"/>
        <end position="119"/>
    </location>
</feature>
<evidence type="ECO:0000256" key="5">
    <source>
        <dbReference type="ARBA" id="ARBA00023110"/>
    </source>
</evidence>
<protein>
    <recommendedName>
        <fullName evidence="2 7">peptidylprolyl isomerase</fullName>
        <ecNumber evidence="2 7">5.2.1.8</ecNumber>
    </recommendedName>
</protein>
<evidence type="ECO:0000256" key="7">
    <source>
        <dbReference type="PROSITE-ProRule" id="PRU00277"/>
    </source>
</evidence>
<dbReference type="InterPro" id="IPR011990">
    <property type="entry name" value="TPR-like_helical_dom_sf"/>
</dbReference>
<dbReference type="InterPro" id="IPR050754">
    <property type="entry name" value="FKBP4/5/8-like"/>
</dbReference>
<keyword evidence="6 7" id="KW-0413">Isomerase</keyword>
<accession>A0A9P1G7A4</accession>
<organism evidence="10">
    <name type="scientific">Cladocopium goreaui</name>
    <dbReference type="NCBI Taxonomy" id="2562237"/>
    <lineage>
        <taxon>Eukaryota</taxon>
        <taxon>Sar</taxon>
        <taxon>Alveolata</taxon>
        <taxon>Dinophyceae</taxon>
        <taxon>Suessiales</taxon>
        <taxon>Symbiodiniaceae</taxon>
        <taxon>Cladocopium</taxon>
    </lineage>
</organism>
<dbReference type="InterPro" id="IPR001179">
    <property type="entry name" value="PPIase_FKBP_dom"/>
</dbReference>
<comment type="caution">
    <text evidence="10">The sequence shown here is derived from an EMBL/GenBank/DDBJ whole genome shotgun (WGS) entry which is preliminary data.</text>
</comment>
<sequence length="538" mass="60160">MGKSDEDLLPADIKKEVKQKVNFVRRQPKKGDEVEIHYTASAGGVLLDTSCRGEPIKFTMGSGNVMEAWDRIVSTMRKGEISRFTVPEMYLTGGPSQFLAKLPDDGQEVDYDIELVSVVGIRDVFGDNSVIERIHDDGEEYGISPKTGDELQINYEFSLKSTGQVLDTKQGMDFRMAKHADNGVYCSKAIQKTMETFKLKSCGTLICRWHHAERSQAADEALNIPPKEELVIKIQLLEIYEFEDCGKKAFWEEGLVLKKAIKPQRCRLCPGFNGTWCKVKIFSATAGQEELLSEEQLIETTVGEGELCDAMEAACGAMRKGEVALVTVKDLTLLSPGLPELKVPAEGPVVFKLEMLDFGSPGPEEGPSENLLLLNLAKKVKEKGSEHFKAGRFRLAQERYSRVIQLLPRYKKPLGSTTNTEVFTEWVEKKTAEELKRSSRLNLAACALKLNLHYAAARHADEVLKEEPKNIKALYRRAQGALGTNDFDVAVKDCKRILELEPDNKDAGLLLRKVKQTEKEQDKAQREQFGATLGRKLL</sequence>
<dbReference type="Proteomes" id="UP001152797">
    <property type="component" value="Unassembled WGS sequence"/>
</dbReference>
<dbReference type="SUPFAM" id="SSF48452">
    <property type="entry name" value="TPR-like"/>
    <property type="match status" value="1"/>
</dbReference>
<dbReference type="SUPFAM" id="SSF54534">
    <property type="entry name" value="FKBP-like"/>
    <property type="match status" value="3"/>
</dbReference>
<dbReference type="PROSITE" id="PS50005">
    <property type="entry name" value="TPR"/>
    <property type="match status" value="1"/>
</dbReference>
<dbReference type="EMBL" id="CAMXCT020002779">
    <property type="protein sequence ID" value="CAL1153760.1"/>
    <property type="molecule type" value="Genomic_DNA"/>
</dbReference>
<dbReference type="PROSITE" id="PS50059">
    <property type="entry name" value="FKBP_PPIASE"/>
    <property type="match status" value="2"/>
</dbReference>
<keyword evidence="4 8" id="KW-0802">TPR repeat</keyword>
<dbReference type="Gene3D" id="1.25.40.10">
    <property type="entry name" value="Tetratricopeptide repeat domain"/>
    <property type="match status" value="1"/>
</dbReference>
<dbReference type="EMBL" id="CAMXCT030002779">
    <property type="protein sequence ID" value="CAL4787697.1"/>
    <property type="molecule type" value="Genomic_DNA"/>
</dbReference>
<dbReference type="Pfam" id="PF00254">
    <property type="entry name" value="FKBP_C"/>
    <property type="match status" value="1"/>
</dbReference>
<dbReference type="GO" id="GO:0003755">
    <property type="term" value="F:peptidyl-prolyl cis-trans isomerase activity"/>
    <property type="evidence" value="ECO:0007669"/>
    <property type="project" value="UniProtKB-KW"/>
</dbReference>
<dbReference type="OrthoDB" id="2423701at2759"/>
<evidence type="ECO:0000256" key="8">
    <source>
        <dbReference type="PROSITE-ProRule" id="PRU00339"/>
    </source>
</evidence>
<evidence type="ECO:0000256" key="3">
    <source>
        <dbReference type="ARBA" id="ARBA00022737"/>
    </source>
</evidence>
<evidence type="ECO:0000256" key="6">
    <source>
        <dbReference type="ARBA" id="ARBA00023235"/>
    </source>
</evidence>
<evidence type="ECO:0000259" key="9">
    <source>
        <dbReference type="PROSITE" id="PS50059"/>
    </source>
</evidence>
<dbReference type="EC" id="5.2.1.8" evidence="2 7"/>
<dbReference type="SMART" id="SM00028">
    <property type="entry name" value="TPR"/>
    <property type="match status" value="3"/>
</dbReference>
<gene>
    <name evidence="10" type="ORF">C1SCF055_LOCUS26506</name>
</gene>
<dbReference type="Gene3D" id="3.10.50.40">
    <property type="match status" value="3"/>
</dbReference>
<evidence type="ECO:0000256" key="4">
    <source>
        <dbReference type="ARBA" id="ARBA00022803"/>
    </source>
</evidence>
<comment type="catalytic activity">
    <reaction evidence="1 7">
        <text>[protein]-peptidylproline (omega=180) = [protein]-peptidylproline (omega=0)</text>
        <dbReference type="Rhea" id="RHEA:16237"/>
        <dbReference type="Rhea" id="RHEA-COMP:10747"/>
        <dbReference type="Rhea" id="RHEA-COMP:10748"/>
        <dbReference type="ChEBI" id="CHEBI:83833"/>
        <dbReference type="ChEBI" id="CHEBI:83834"/>
        <dbReference type="EC" id="5.2.1.8"/>
    </reaction>
</comment>